<dbReference type="Gene3D" id="1.25.40.290">
    <property type="entry name" value="ARM repeat domains"/>
    <property type="match status" value="1"/>
</dbReference>
<dbReference type="InterPro" id="IPR016024">
    <property type="entry name" value="ARM-type_fold"/>
</dbReference>
<gene>
    <name evidence="1" type="ORF">FM121_07490</name>
</gene>
<sequence length="214" mass="25871">MMTKFILEGTIENKLPMEKYMRNRYSFVGVKAPIRREQSKEIIQKSKEVSLDQLFTWIEELYSRHEREYQNVAIDMCEANIKRLSWNELEKYSQFISKKAWWDTVDAWRKIYGLYIKKNPKEKEKVFDFFFGHEDFWMRRVAITLQLMEKGQTDLDLLTKAIMFDLTTDEFFIQKAIGWSLRQYGKINEKWVVTFTEEVELTPFAKKEALKLIK</sequence>
<evidence type="ECO:0000313" key="1">
    <source>
        <dbReference type="EMBL" id="SLM85929.1"/>
    </source>
</evidence>
<dbReference type="SUPFAM" id="SSF48371">
    <property type="entry name" value="ARM repeat"/>
    <property type="match status" value="1"/>
</dbReference>
<organism evidence="1 2">
    <name type="scientific">Vagococcus fluvialis bH819</name>
    <dbReference type="NCBI Taxonomy" id="1255619"/>
    <lineage>
        <taxon>Bacteria</taxon>
        <taxon>Bacillati</taxon>
        <taxon>Bacillota</taxon>
        <taxon>Bacilli</taxon>
        <taxon>Lactobacillales</taxon>
        <taxon>Enterococcaceae</taxon>
        <taxon>Vagococcus</taxon>
    </lineage>
</organism>
<dbReference type="RefSeq" id="WP_256958428.1">
    <property type="nucleotide sequence ID" value="NZ_FWFD01000009.1"/>
</dbReference>
<dbReference type="Pfam" id="PF08713">
    <property type="entry name" value="DNA_alkylation"/>
    <property type="match status" value="1"/>
</dbReference>
<keyword evidence="2" id="KW-1185">Reference proteome</keyword>
<protein>
    <submittedName>
        <fullName evidence="1">DNA alkylation repair enzyme</fullName>
    </submittedName>
</protein>
<proteinExistence type="predicted"/>
<dbReference type="EMBL" id="FWFD01000009">
    <property type="protein sequence ID" value="SLM85929.1"/>
    <property type="molecule type" value="Genomic_DNA"/>
</dbReference>
<evidence type="ECO:0000313" key="2">
    <source>
        <dbReference type="Proteomes" id="UP000195918"/>
    </source>
</evidence>
<dbReference type="PANTHER" id="PTHR34070">
    <property type="entry name" value="ARMADILLO-TYPE FOLD"/>
    <property type="match status" value="1"/>
</dbReference>
<dbReference type="InterPro" id="IPR014825">
    <property type="entry name" value="DNA_alkylation"/>
</dbReference>
<reference evidence="2" key="1">
    <citation type="submission" date="2017-02" db="EMBL/GenBank/DDBJ databases">
        <authorList>
            <person name="Dridi B."/>
        </authorList>
    </citation>
    <scope>NUCLEOTIDE SEQUENCE [LARGE SCALE GENOMIC DNA]</scope>
    <source>
        <strain evidence="2">bH819</strain>
    </source>
</reference>
<dbReference type="PANTHER" id="PTHR34070:SF1">
    <property type="entry name" value="DNA ALKYLATION REPAIR PROTEIN"/>
    <property type="match status" value="1"/>
</dbReference>
<accession>A0A1X6WNS4</accession>
<name>A0A1X6WNS4_9ENTE</name>
<dbReference type="Proteomes" id="UP000195918">
    <property type="component" value="Unassembled WGS sequence"/>
</dbReference>
<dbReference type="Gene3D" id="1.20.1660.10">
    <property type="entry name" value="Hypothetical protein (EF3068)"/>
    <property type="match status" value="1"/>
</dbReference>
<dbReference type="AlphaFoldDB" id="A0A1X6WNS4"/>
<dbReference type="CDD" id="cd07064">
    <property type="entry name" value="AlkD_like_1"/>
    <property type="match status" value="1"/>
</dbReference>